<evidence type="ECO:0000313" key="5">
    <source>
        <dbReference type="Proteomes" id="UP000008229"/>
    </source>
</evidence>
<keyword evidence="4" id="KW-0808">Transferase</keyword>
<dbReference type="InterPro" id="IPR001585">
    <property type="entry name" value="TAL/FSA"/>
</dbReference>
<dbReference type="PANTHER" id="PTHR10683:SF40">
    <property type="entry name" value="FRUCTOSE-6-PHOSPHATE ALDOLASE 1-RELATED"/>
    <property type="match status" value="1"/>
</dbReference>
<dbReference type="GO" id="GO:0016832">
    <property type="term" value="F:aldehyde-lyase activity"/>
    <property type="evidence" value="ECO:0007669"/>
    <property type="project" value="InterPro"/>
</dbReference>
<sequence length="229" mass="24009">MKLFIDTGSVAEVEEIAAWGVLAGATTNPSLLAKEGGDPGETLRRICDLVDGPVSAEVVAADAAGMIEQGRALYGLHEHIVVKTPFSPAGLEAAHVLSEDEIPVNMTLVFTASQALLAAEAGATFVSCFMGRLDDVSIDSGETLQGIVEALHTGQSVAAVLAASIRSPQHAVLAARLGCEVATIPAKVLRQMLDHPLTTAGTERFTADWRSRPELGEWMTRLVDGAAVR</sequence>
<evidence type="ECO:0000256" key="2">
    <source>
        <dbReference type="ARBA" id="ARBA00022490"/>
    </source>
</evidence>
<name>D3F2E6_CONWI</name>
<dbReference type="InterPro" id="IPR018225">
    <property type="entry name" value="Transaldolase_AS"/>
</dbReference>
<proteinExistence type="predicted"/>
<evidence type="ECO:0000313" key="4">
    <source>
        <dbReference type="EMBL" id="ADB52212.1"/>
    </source>
</evidence>
<gene>
    <name evidence="4" type="ordered locus">Cwoe_3795</name>
</gene>
<dbReference type="InterPro" id="IPR013785">
    <property type="entry name" value="Aldolase_TIM"/>
</dbReference>
<reference evidence="5" key="2">
    <citation type="submission" date="2010-01" db="EMBL/GenBank/DDBJ databases">
        <title>The complete genome of Conexibacter woesei DSM 14684.</title>
        <authorList>
            <consortium name="US DOE Joint Genome Institute (JGI-PGF)"/>
            <person name="Lucas S."/>
            <person name="Copeland A."/>
            <person name="Lapidus A."/>
            <person name="Glavina del Rio T."/>
            <person name="Dalin E."/>
            <person name="Tice H."/>
            <person name="Bruce D."/>
            <person name="Goodwin L."/>
            <person name="Pitluck S."/>
            <person name="Kyrpides N."/>
            <person name="Mavromatis K."/>
            <person name="Ivanova N."/>
            <person name="Mikhailova N."/>
            <person name="Chertkov O."/>
            <person name="Brettin T."/>
            <person name="Detter J.C."/>
            <person name="Han C."/>
            <person name="Larimer F."/>
            <person name="Land M."/>
            <person name="Hauser L."/>
            <person name="Markowitz V."/>
            <person name="Cheng J.-F."/>
            <person name="Hugenholtz P."/>
            <person name="Woyke T."/>
            <person name="Wu D."/>
            <person name="Pukall R."/>
            <person name="Steenblock K."/>
            <person name="Schneider S."/>
            <person name="Klenk H.-P."/>
            <person name="Eisen J.A."/>
        </authorList>
    </citation>
    <scope>NUCLEOTIDE SEQUENCE [LARGE SCALE GENOMIC DNA]</scope>
    <source>
        <strain evidence="5">DSM 14684 / CIP 108061 / JCM 11494 / NBRC 100937 / ID131577</strain>
    </source>
</reference>
<dbReference type="GO" id="GO:0005975">
    <property type="term" value="P:carbohydrate metabolic process"/>
    <property type="evidence" value="ECO:0007669"/>
    <property type="project" value="InterPro"/>
</dbReference>
<dbReference type="EMBL" id="CP001854">
    <property type="protein sequence ID" value="ADB52212.1"/>
    <property type="molecule type" value="Genomic_DNA"/>
</dbReference>
<dbReference type="KEGG" id="cwo:Cwoe_3795"/>
<comment type="subcellular location">
    <subcellularLocation>
        <location evidence="1">Cytoplasm</location>
    </subcellularLocation>
</comment>
<dbReference type="FunFam" id="3.20.20.70:FF:000018">
    <property type="entry name" value="Probable transaldolase"/>
    <property type="match status" value="1"/>
</dbReference>
<dbReference type="GO" id="GO:0004801">
    <property type="term" value="F:transaldolase activity"/>
    <property type="evidence" value="ECO:0007669"/>
    <property type="project" value="UniProtKB-EC"/>
</dbReference>
<dbReference type="HOGENOM" id="CLU_079764_0_0_11"/>
<dbReference type="CDD" id="cd00956">
    <property type="entry name" value="Transaldolase_FSA"/>
    <property type="match status" value="1"/>
</dbReference>
<dbReference type="RefSeq" id="WP_012935263.1">
    <property type="nucleotide sequence ID" value="NC_013739.1"/>
</dbReference>
<dbReference type="eggNOG" id="COG0176">
    <property type="taxonomic scope" value="Bacteria"/>
</dbReference>
<reference evidence="4 5" key="1">
    <citation type="journal article" date="2010" name="Stand. Genomic Sci.">
        <title>Complete genome sequence of Conexibacter woesei type strain (ID131577).</title>
        <authorList>
            <person name="Pukall R."/>
            <person name="Lapidus A."/>
            <person name="Glavina Del Rio T."/>
            <person name="Copeland A."/>
            <person name="Tice H."/>
            <person name="Cheng J.-F."/>
            <person name="Lucas S."/>
            <person name="Chen F."/>
            <person name="Nolan M."/>
            <person name="Bruce D."/>
            <person name="Goodwin L."/>
            <person name="Pitluck S."/>
            <person name="Mavromatis K."/>
            <person name="Ivanova N."/>
            <person name="Ovchinnikova G."/>
            <person name="Pati A."/>
            <person name="Chen A."/>
            <person name="Palaniappan K."/>
            <person name="Land M."/>
            <person name="Hauser L."/>
            <person name="Chang Y.-J."/>
            <person name="Jeffries C.D."/>
            <person name="Chain P."/>
            <person name="Meincke L."/>
            <person name="Sims D."/>
            <person name="Brettin T."/>
            <person name="Detter J.C."/>
            <person name="Rohde M."/>
            <person name="Goeker M."/>
            <person name="Bristow J."/>
            <person name="Eisen J.A."/>
            <person name="Markowitz V."/>
            <person name="Kyrpides N.C."/>
            <person name="Klenk H.-P."/>
            <person name="Hugenholtz P."/>
        </authorList>
    </citation>
    <scope>NUCLEOTIDE SEQUENCE [LARGE SCALE GENOMIC DNA]</scope>
    <source>
        <strain evidence="5">DSM 14684 / CIP 108061 / JCM 11494 / NBRC 100937 / ID131577</strain>
    </source>
</reference>
<evidence type="ECO:0000256" key="1">
    <source>
        <dbReference type="ARBA" id="ARBA00004496"/>
    </source>
</evidence>
<dbReference type="Proteomes" id="UP000008229">
    <property type="component" value="Chromosome"/>
</dbReference>
<dbReference type="Pfam" id="PF00923">
    <property type="entry name" value="TAL_FSA"/>
    <property type="match status" value="1"/>
</dbReference>
<evidence type="ECO:0000256" key="3">
    <source>
        <dbReference type="ARBA" id="ARBA00023270"/>
    </source>
</evidence>
<keyword evidence="3" id="KW-0704">Schiff base</keyword>
<protein>
    <submittedName>
        <fullName evidence="4">Transaldolase</fullName>
        <ecNumber evidence="4">2.2.1.2</ecNumber>
    </submittedName>
</protein>
<dbReference type="InterPro" id="IPR033919">
    <property type="entry name" value="TSA/FSA_arc/bac"/>
</dbReference>
<dbReference type="PROSITE" id="PS01054">
    <property type="entry name" value="TRANSALDOLASE_1"/>
    <property type="match status" value="1"/>
</dbReference>
<dbReference type="STRING" id="469383.Cwoe_3795"/>
<keyword evidence="5" id="KW-1185">Reference proteome</keyword>
<dbReference type="Gene3D" id="3.20.20.70">
    <property type="entry name" value="Aldolase class I"/>
    <property type="match status" value="1"/>
</dbReference>
<accession>D3F2E6</accession>
<dbReference type="OrthoDB" id="9807051at2"/>
<dbReference type="PANTHER" id="PTHR10683">
    <property type="entry name" value="TRANSALDOLASE"/>
    <property type="match status" value="1"/>
</dbReference>
<keyword evidence="2" id="KW-0963">Cytoplasm</keyword>
<organism evidence="4 5">
    <name type="scientific">Conexibacter woesei (strain DSM 14684 / CCUG 47730 / CIP 108061 / JCM 11494 / NBRC 100937 / ID131577)</name>
    <dbReference type="NCBI Taxonomy" id="469383"/>
    <lineage>
        <taxon>Bacteria</taxon>
        <taxon>Bacillati</taxon>
        <taxon>Actinomycetota</taxon>
        <taxon>Thermoleophilia</taxon>
        <taxon>Solirubrobacterales</taxon>
        <taxon>Conexibacteraceae</taxon>
        <taxon>Conexibacter</taxon>
    </lineage>
</organism>
<dbReference type="AlphaFoldDB" id="D3F2E6"/>
<dbReference type="EC" id="2.2.1.2" evidence="4"/>
<dbReference type="GO" id="GO:0005737">
    <property type="term" value="C:cytoplasm"/>
    <property type="evidence" value="ECO:0007669"/>
    <property type="project" value="UniProtKB-SubCell"/>
</dbReference>
<dbReference type="SUPFAM" id="SSF51569">
    <property type="entry name" value="Aldolase"/>
    <property type="match status" value="1"/>
</dbReference>